<name>A0ABN1NW48_9ACTN</name>
<keyword evidence="2" id="KW-1133">Transmembrane helix</keyword>
<keyword evidence="2" id="KW-0472">Membrane</keyword>
<dbReference type="EMBL" id="BAAAHQ010000004">
    <property type="protein sequence ID" value="GAA0917433.1"/>
    <property type="molecule type" value="Genomic_DNA"/>
</dbReference>
<sequence>MNSAAISAGGSSITILISLCMTALMREYAVRLPQDVNLLSAVQDFLLPLVAGLGVQAPVASGDVVRGDGSGHRDGREVSGGGEGADDVG</sequence>
<organism evidence="3 4">
    <name type="scientific">Nonomuraea longicatena</name>
    <dbReference type="NCBI Taxonomy" id="83682"/>
    <lineage>
        <taxon>Bacteria</taxon>
        <taxon>Bacillati</taxon>
        <taxon>Actinomycetota</taxon>
        <taxon>Actinomycetes</taxon>
        <taxon>Streptosporangiales</taxon>
        <taxon>Streptosporangiaceae</taxon>
        <taxon>Nonomuraea</taxon>
    </lineage>
</organism>
<dbReference type="Proteomes" id="UP001501578">
    <property type="component" value="Unassembled WGS sequence"/>
</dbReference>
<evidence type="ECO:0000256" key="1">
    <source>
        <dbReference type="SAM" id="MobiDB-lite"/>
    </source>
</evidence>
<feature type="region of interest" description="Disordered" evidence="1">
    <location>
        <begin position="64"/>
        <end position="89"/>
    </location>
</feature>
<protein>
    <submittedName>
        <fullName evidence="3">Uncharacterized protein</fullName>
    </submittedName>
</protein>
<evidence type="ECO:0000313" key="3">
    <source>
        <dbReference type="EMBL" id="GAA0917433.1"/>
    </source>
</evidence>
<evidence type="ECO:0000313" key="4">
    <source>
        <dbReference type="Proteomes" id="UP001501578"/>
    </source>
</evidence>
<comment type="caution">
    <text evidence="3">The sequence shown here is derived from an EMBL/GenBank/DDBJ whole genome shotgun (WGS) entry which is preliminary data.</text>
</comment>
<accession>A0ABN1NW48</accession>
<feature type="transmembrane region" description="Helical" evidence="2">
    <location>
        <begin position="6"/>
        <end position="25"/>
    </location>
</feature>
<keyword evidence="2" id="KW-0812">Transmembrane</keyword>
<proteinExistence type="predicted"/>
<keyword evidence="4" id="KW-1185">Reference proteome</keyword>
<gene>
    <name evidence="3" type="ORF">GCM10009560_13440</name>
</gene>
<feature type="compositionally biased region" description="Basic and acidic residues" evidence="1">
    <location>
        <begin position="65"/>
        <end position="77"/>
    </location>
</feature>
<reference evidence="3 4" key="1">
    <citation type="journal article" date="2019" name="Int. J. Syst. Evol. Microbiol.">
        <title>The Global Catalogue of Microorganisms (GCM) 10K type strain sequencing project: providing services to taxonomists for standard genome sequencing and annotation.</title>
        <authorList>
            <consortium name="The Broad Institute Genomics Platform"/>
            <consortium name="The Broad Institute Genome Sequencing Center for Infectious Disease"/>
            <person name="Wu L."/>
            <person name="Ma J."/>
        </authorList>
    </citation>
    <scope>NUCLEOTIDE SEQUENCE [LARGE SCALE GENOMIC DNA]</scope>
    <source>
        <strain evidence="3 4">JCM 11136</strain>
    </source>
</reference>
<evidence type="ECO:0000256" key="2">
    <source>
        <dbReference type="SAM" id="Phobius"/>
    </source>
</evidence>